<name>A0ABQ4S6Q5_9HYPH</name>
<dbReference type="InterPro" id="IPR037138">
    <property type="entry name" value="His_deacetylse_dom_sf"/>
</dbReference>
<dbReference type="InterPro" id="IPR023696">
    <property type="entry name" value="Ureohydrolase_dom_sf"/>
</dbReference>
<gene>
    <name evidence="3" type="primary">hdaH</name>
    <name evidence="3" type="ORF">GMJLKIPL_0784</name>
</gene>
<sequence length="309" mass="33531">MTTLYLCHPASLDHAMPAGHPERPDRIRAIERALEDERFSPLVREQAPRADLAAAALVHPQAFVDAIAEAAPREGMVAIDGDTVMSPGTLEAVLRAVGGAMHAVDEVMSGRVANAFSAMRPPGHHAERTRAMGFCLFNSAAIAARHAQKAHGAERVALVDWDVHHGNGSQDIFWDDRSVLYCSTHQMPLYPGTGATSERGEHDTIVNVPLRPGDDGERFREAFEHGVLPRIDAFAPDLILISAGFDAHWRDPLANLQLTEADFGWATRRLMDLADRHAGGRVVSVLEGGYDLDGLARSVVAHVEALMGR</sequence>
<dbReference type="RefSeq" id="WP_238233819.1">
    <property type="nucleotide sequence ID" value="NZ_BPQQ01000008.1"/>
</dbReference>
<dbReference type="Gene3D" id="3.40.800.20">
    <property type="entry name" value="Histone deacetylase domain"/>
    <property type="match status" value="1"/>
</dbReference>
<dbReference type="Pfam" id="PF00850">
    <property type="entry name" value="Hist_deacetyl"/>
    <property type="match status" value="1"/>
</dbReference>
<feature type="domain" description="Histone deacetylase" evidence="2">
    <location>
        <begin position="20"/>
        <end position="306"/>
    </location>
</feature>
<evidence type="ECO:0000313" key="3">
    <source>
        <dbReference type="EMBL" id="GJD98871.1"/>
    </source>
</evidence>
<comment type="similarity">
    <text evidence="1">Belongs to the histone deacetylase family.</text>
</comment>
<organism evidence="3 4">
    <name type="scientific">Methylobacterium isbiliense</name>
    <dbReference type="NCBI Taxonomy" id="315478"/>
    <lineage>
        <taxon>Bacteria</taxon>
        <taxon>Pseudomonadati</taxon>
        <taxon>Pseudomonadota</taxon>
        <taxon>Alphaproteobacteria</taxon>
        <taxon>Hyphomicrobiales</taxon>
        <taxon>Methylobacteriaceae</taxon>
        <taxon>Methylobacterium</taxon>
    </lineage>
</organism>
<dbReference type="SUPFAM" id="SSF52768">
    <property type="entry name" value="Arginase/deacetylase"/>
    <property type="match status" value="1"/>
</dbReference>
<dbReference type="PANTHER" id="PTHR10625">
    <property type="entry name" value="HISTONE DEACETYLASE HDAC1-RELATED"/>
    <property type="match status" value="1"/>
</dbReference>
<evidence type="ECO:0000313" key="4">
    <source>
        <dbReference type="Proteomes" id="UP001055153"/>
    </source>
</evidence>
<dbReference type="Proteomes" id="UP001055153">
    <property type="component" value="Unassembled WGS sequence"/>
</dbReference>
<dbReference type="InterPro" id="IPR000286">
    <property type="entry name" value="HDACs"/>
</dbReference>
<reference evidence="3" key="1">
    <citation type="journal article" date="2021" name="Front. Microbiol.">
        <title>Comprehensive Comparative Genomics and Phenotyping of Methylobacterium Species.</title>
        <authorList>
            <person name="Alessa O."/>
            <person name="Ogura Y."/>
            <person name="Fujitani Y."/>
            <person name="Takami H."/>
            <person name="Hayashi T."/>
            <person name="Sahin N."/>
            <person name="Tani A."/>
        </authorList>
    </citation>
    <scope>NUCLEOTIDE SEQUENCE</scope>
    <source>
        <strain evidence="3">DSM 17168</strain>
    </source>
</reference>
<evidence type="ECO:0000259" key="2">
    <source>
        <dbReference type="Pfam" id="PF00850"/>
    </source>
</evidence>
<dbReference type="InterPro" id="IPR023801">
    <property type="entry name" value="His_deacetylse_dom"/>
</dbReference>
<comment type="caution">
    <text evidence="3">The sequence shown here is derived from an EMBL/GenBank/DDBJ whole genome shotgun (WGS) entry which is preliminary data.</text>
</comment>
<dbReference type="PANTHER" id="PTHR10625:SF10">
    <property type="entry name" value="HISTONE DEACETYLASE HDAC1"/>
    <property type="match status" value="1"/>
</dbReference>
<dbReference type="EMBL" id="BPQQ01000008">
    <property type="protein sequence ID" value="GJD98871.1"/>
    <property type="molecule type" value="Genomic_DNA"/>
</dbReference>
<keyword evidence="4" id="KW-1185">Reference proteome</keyword>
<dbReference type="CDD" id="cd11599">
    <property type="entry name" value="HDAC_classII_2"/>
    <property type="match status" value="1"/>
</dbReference>
<evidence type="ECO:0000256" key="1">
    <source>
        <dbReference type="ARBA" id="ARBA00005947"/>
    </source>
</evidence>
<dbReference type="PRINTS" id="PR01270">
    <property type="entry name" value="HDASUPER"/>
</dbReference>
<protein>
    <submittedName>
        <fullName evidence="3">Histone deacetylase-like amidohydrolase</fullName>
    </submittedName>
</protein>
<accession>A0ABQ4S6Q5</accession>
<proteinExistence type="inferred from homology"/>
<reference evidence="3" key="2">
    <citation type="submission" date="2021-08" db="EMBL/GenBank/DDBJ databases">
        <authorList>
            <person name="Tani A."/>
            <person name="Ola A."/>
            <person name="Ogura Y."/>
            <person name="Katsura K."/>
            <person name="Hayashi T."/>
        </authorList>
    </citation>
    <scope>NUCLEOTIDE SEQUENCE</scope>
    <source>
        <strain evidence="3">DSM 17168</strain>
    </source>
</reference>